<protein>
    <recommendedName>
        <fullName evidence="1">VIT domain-containing protein</fullName>
    </recommendedName>
</protein>
<organism evidence="2 3">
    <name type="scientific">Aromia moschata</name>
    <dbReference type="NCBI Taxonomy" id="1265417"/>
    <lineage>
        <taxon>Eukaryota</taxon>
        <taxon>Metazoa</taxon>
        <taxon>Ecdysozoa</taxon>
        <taxon>Arthropoda</taxon>
        <taxon>Hexapoda</taxon>
        <taxon>Insecta</taxon>
        <taxon>Pterygota</taxon>
        <taxon>Neoptera</taxon>
        <taxon>Endopterygota</taxon>
        <taxon>Coleoptera</taxon>
        <taxon>Polyphaga</taxon>
        <taxon>Cucujiformia</taxon>
        <taxon>Chrysomeloidea</taxon>
        <taxon>Cerambycidae</taxon>
        <taxon>Cerambycinae</taxon>
        <taxon>Callichromatini</taxon>
        <taxon>Aromia</taxon>
    </lineage>
</organism>
<evidence type="ECO:0000259" key="1">
    <source>
        <dbReference type="PROSITE" id="PS51468"/>
    </source>
</evidence>
<gene>
    <name evidence="2" type="ORF">NQ318_001457</name>
</gene>
<dbReference type="Pfam" id="PF08487">
    <property type="entry name" value="VIT"/>
    <property type="match status" value="1"/>
</dbReference>
<dbReference type="InterPro" id="IPR013694">
    <property type="entry name" value="VIT"/>
</dbReference>
<sequence length="140" mass="16019">GSTNNLPLHPIIYEMDIKSNISNRFAKTLSNVRKKTTFTVVLPEKAFISEFVMEIGGKSYKAYVKEKEEARRDYNRALESGQSAGHVAVSARDSNRFTVSINVEPDAKATFLLTHEELLERKYDQYELVLNIHQDKLLKI</sequence>
<dbReference type="AlphaFoldDB" id="A0AAV8YXX1"/>
<dbReference type="PANTHER" id="PTHR10338">
    <property type="entry name" value="INTER-ALPHA-TRYPSIN INHIBITOR HEAVY CHAIN FAMILY MEMBER"/>
    <property type="match status" value="1"/>
</dbReference>
<dbReference type="SMART" id="SM00609">
    <property type="entry name" value="VIT"/>
    <property type="match status" value="1"/>
</dbReference>
<feature type="domain" description="VIT" evidence="1">
    <location>
        <begin position="1"/>
        <end position="117"/>
    </location>
</feature>
<dbReference type="EMBL" id="JAPWTK010000037">
    <property type="protein sequence ID" value="KAJ8955626.1"/>
    <property type="molecule type" value="Genomic_DNA"/>
</dbReference>
<accession>A0AAV8YXX1</accession>
<dbReference type="Proteomes" id="UP001162162">
    <property type="component" value="Unassembled WGS sequence"/>
</dbReference>
<comment type="caution">
    <text evidence="2">The sequence shown here is derived from an EMBL/GenBank/DDBJ whole genome shotgun (WGS) entry which is preliminary data.</text>
</comment>
<keyword evidence="3" id="KW-1185">Reference proteome</keyword>
<evidence type="ECO:0000313" key="3">
    <source>
        <dbReference type="Proteomes" id="UP001162162"/>
    </source>
</evidence>
<feature type="non-terminal residue" evidence="2">
    <location>
        <position position="1"/>
    </location>
</feature>
<name>A0AAV8YXX1_9CUCU</name>
<dbReference type="InterPro" id="IPR050934">
    <property type="entry name" value="ITIH"/>
</dbReference>
<proteinExistence type="predicted"/>
<dbReference type="PROSITE" id="PS51468">
    <property type="entry name" value="VIT"/>
    <property type="match status" value="1"/>
</dbReference>
<evidence type="ECO:0000313" key="2">
    <source>
        <dbReference type="EMBL" id="KAJ8955626.1"/>
    </source>
</evidence>
<dbReference type="PANTHER" id="PTHR10338:SF108">
    <property type="entry name" value="INTER-ALPHA-TRYPSIN INHIBITOR HEAVY CHAIN H4-LIKE PROTEIN"/>
    <property type="match status" value="1"/>
</dbReference>
<reference evidence="2" key="1">
    <citation type="journal article" date="2023" name="Insect Mol. Biol.">
        <title>Genome sequencing provides insights into the evolution of gene families encoding plant cell wall-degrading enzymes in longhorned beetles.</title>
        <authorList>
            <person name="Shin N.R."/>
            <person name="Okamura Y."/>
            <person name="Kirsch R."/>
            <person name="Pauchet Y."/>
        </authorList>
    </citation>
    <scope>NUCLEOTIDE SEQUENCE</scope>
    <source>
        <strain evidence="2">AMC_N1</strain>
    </source>
</reference>